<dbReference type="PROSITE" id="PS00636">
    <property type="entry name" value="DNAJ_1"/>
    <property type="match status" value="1"/>
</dbReference>
<dbReference type="InterPro" id="IPR018253">
    <property type="entry name" value="DnaJ_domain_CS"/>
</dbReference>
<evidence type="ECO:0000259" key="1">
    <source>
        <dbReference type="PROSITE" id="PS50076"/>
    </source>
</evidence>
<evidence type="ECO:0000313" key="2">
    <source>
        <dbReference type="EMBL" id="PHT44075.1"/>
    </source>
</evidence>
<reference evidence="2 3" key="1">
    <citation type="journal article" date="2017" name="Genome Biol.">
        <title>New reference genome sequences of hot pepper reveal the massive evolution of plant disease-resistance genes by retroduplication.</title>
        <authorList>
            <person name="Kim S."/>
            <person name="Park J."/>
            <person name="Yeom S.I."/>
            <person name="Kim Y.M."/>
            <person name="Seo E."/>
            <person name="Kim K.T."/>
            <person name="Kim M.S."/>
            <person name="Lee J.M."/>
            <person name="Cheong K."/>
            <person name="Shin H.S."/>
            <person name="Kim S.B."/>
            <person name="Han K."/>
            <person name="Lee J."/>
            <person name="Park M."/>
            <person name="Lee H.A."/>
            <person name="Lee H.Y."/>
            <person name="Lee Y."/>
            <person name="Oh S."/>
            <person name="Lee J.H."/>
            <person name="Choi E."/>
            <person name="Choi E."/>
            <person name="Lee S.E."/>
            <person name="Jeon J."/>
            <person name="Kim H."/>
            <person name="Choi G."/>
            <person name="Song H."/>
            <person name="Lee J."/>
            <person name="Lee S.C."/>
            <person name="Kwon J.K."/>
            <person name="Lee H.Y."/>
            <person name="Koo N."/>
            <person name="Hong Y."/>
            <person name="Kim R.W."/>
            <person name="Kang W.H."/>
            <person name="Huh J.H."/>
            <person name="Kang B.C."/>
            <person name="Yang T.J."/>
            <person name="Lee Y.H."/>
            <person name="Bennetzen J.L."/>
            <person name="Choi D."/>
        </authorList>
    </citation>
    <scope>NUCLEOTIDE SEQUENCE [LARGE SCALE GENOMIC DNA]</scope>
    <source>
        <strain evidence="3">cv. PBC81</strain>
    </source>
</reference>
<keyword evidence="3" id="KW-1185">Reference proteome</keyword>
<dbReference type="SUPFAM" id="SSF46565">
    <property type="entry name" value="Chaperone J-domain"/>
    <property type="match status" value="1"/>
</dbReference>
<dbReference type="OrthoDB" id="445556at2759"/>
<name>A0A2G2WFQ1_CAPBA</name>
<dbReference type="InterPro" id="IPR036869">
    <property type="entry name" value="J_dom_sf"/>
</dbReference>
<evidence type="ECO:0000313" key="3">
    <source>
        <dbReference type="Proteomes" id="UP000224567"/>
    </source>
</evidence>
<dbReference type="EMBL" id="MLFT02000007">
    <property type="protein sequence ID" value="PHT44075.1"/>
    <property type="molecule type" value="Genomic_DNA"/>
</dbReference>
<comment type="caution">
    <text evidence="2">The sequence shown here is derived from an EMBL/GenBank/DDBJ whole genome shotgun (WGS) entry which is preliminary data.</text>
</comment>
<dbReference type="PANTHER" id="PTHR45432">
    <property type="entry name" value="CHAPERONE PROTEIN DNAJ 11, CHLOROPLASTIC-LIKE"/>
    <property type="match status" value="1"/>
</dbReference>
<accession>A0A2G2WFQ1</accession>
<reference evidence="3" key="2">
    <citation type="journal article" date="2017" name="J. Anim. Genet.">
        <title>Multiple reference genome sequences of hot pepper reveal the massive evolution of plant disease resistance genes by retroduplication.</title>
        <authorList>
            <person name="Kim S."/>
            <person name="Park J."/>
            <person name="Yeom S.-I."/>
            <person name="Kim Y.-M."/>
            <person name="Seo E."/>
            <person name="Kim K.-T."/>
            <person name="Kim M.-S."/>
            <person name="Lee J.M."/>
            <person name="Cheong K."/>
            <person name="Shin H.-S."/>
            <person name="Kim S.-B."/>
            <person name="Han K."/>
            <person name="Lee J."/>
            <person name="Park M."/>
            <person name="Lee H.-A."/>
            <person name="Lee H.-Y."/>
            <person name="Lee Y."/>
            <person name="Oh S."/>
            <person name="Lee J.H."/>
            <person name="Choi E."/>
            <person name="Choi E."/>
            <person name="Lee S.E."/>
            <person name="Jeon J."/>
            <person name="Kim H."/>
            <person name="Choi G."/>
            <person name="Song H."/>
            <person name="Lee J."/>
            <person name="Lee S.-C."/>
            <person name="Kwon J.-K."/>
            <person name="Lee H.-Y."/>
            <person name="Koo N."/>
            <person name="Hong Y."/>
            <person name="Kim R.W."/>
            <person name="Kang W.-H."/>
            <person name="Huh J.H."/>
            <person name="Kang B.-C."/>
            <person name="Yang T.-J."/>
            <person name="Lee Y.-H."/>
            <person name="Bennetzen J.L."/>
            <person name="Choi D."/>
        </authorList>
    </citation>
    <scope>NUCLEOTIDE SEQUENCE [LARGE SCALE GENOMIC DNA]</scope>
    <source>
        <strain evidence="3">cv. PBC81</strain>
    </source>
</reference>
<dbReference type="Pfam" id="PF00226">
    <property type="entry name" value="DnaJ"/>
    <property type="match status" value="1"/>
</dbReference>
<dbReference type="SMART" id="SM00271">
    <property type="entry name" value="DnaJ"/>
    <property type="match status" value="1"/>
</dbReference>
<gene>
    <name evidence="2" type="ORF">CQW23_18100</name>
</gene>
<dbReference type="STRING" id="33114.A0A2G2WFQ1"/>
<organism evidence="2 3">
    <name type="scientific">Capsicum baccatum</name>
    <name type="common">Peruvian pepper</name>
    <dbReference type="NCBI Taxonomy" id="33114"/>
    <lineage>
        <taxon>Eukaryota</taxon>
        <taxon>Viridiplantae</taxon>
        <taxon>Streptophyta</taxon>
        <taxon>Embryophyta</taxon>
        <taxon>Tracheophyta</taxon>
        <taxon>Spermatophyta</taxon>
        <taxon>Magnoliopsida</taxon>
        <taxon>eudicotyledons</taxon>
        <taxon>Gunneridae</taxon>
        <taxon>Pentapetalae</taxon>
        <taxon>asterids</taxon>
        <taxon>lamiids</taxon>
        <taxon>Solanales</taxon>
        <taxon>Solanaceae</taxon>
        <taxon>Solanoideae</taxon>
        <taxon>Capsiceae</taxon>
        <taxon>Capsicum</taxon>
    </lineage>
</organism>
<dbReference type="PRINTS" id="PR00625">
    <property type="entry name" value="JDOMAIN"/>
</dbReference>
<dbReference type="InterPro" id="IPR001623">
    <property type="entry name" value="DnaJ_domain"/>
</dbReference>
<dbReference type="Proteomes" id="UP000224567">
    <property type="component" value="Unassembled WGS sequence"/>
</dbReference>
<dbReference type="Gene3D" id="1.10.287.110">
    <property type="entry name" value="DnaJ domain"/>
    <property type="match status" value="1"/>
</dbReference>
<feature type="domain" description="J" evidence="1">
    <location>
        <begin position="47"/>
        <end position="114"/>
    </location>
</feature>
<dbReference type="CDD" id="cd06257">
    <property type="entry name" value="DnaJ"/>
    <property type="match status" value="1"/>
</dbReference>
<dbReference type="AlphaFoldDB" id="A0A2G2WFQ1"/>
<sequence length="149" mass="16850">MIQSLTLSAGVSFPTATFLRWSNRTSSVYAAATAAASPVLQRRKPGSFYDVLRVKENASVKEIKAAYRNLAKVYHPDVACRPEEYSDDRNFIEIHEAYATLSDPISRDLYDLKLNLSSRPGGFRSTGDGMRVNGSEFYPTRRWETDQCW</sequence>
<dbReference type="PROSITE" id="PS50076">
    <property type="entry name" value="DNAJ_2"/>
    <property type="match status" value="1"/>
</dbReference>
<dbReference type="PANTHER" id="PTHR45432:SF7">
    <property type="entry name" value="CHAPERONE PROTEIN DNAJ"/>
    <property type="match status" value="1"/>
</dbReference>
<protein>
    <recommendedName>
        <fullName evidence="1">J domain-containing protein</fullName>
    </recommendedName>
</protein>
<proteinExistence type="predicted"/>